<dbReference type="EMBL" id="CAXAMN010000162">
    <property type="protein sequence ID" value="CAK8986729.1"/>
    <property type="molecule type" value="Genomic_DNA"/>
</dbReference>
<organism evidence="3 4">
    <name type="scientific">Durusdinium trenchii</name>
    <dbReference type="NCBI Taxonomy" id="1381693"/>
    <lineage>
        <taxon>Eukaryota</taxon>
        <taxon>Sar</taxon>
        <taxon>Alveolata</taxon>
        <taxon>Dinophyceae</taxon>
        <taxon>Suessiales</taxon>
        <taxon>Symbiodiniaceae</taxon>
        <taxon>Durusdinium</taxon>
    </lineage>
</organism>
<feature type="coiled-coil region" evidence="1">
    <location>
        <begin position="1"/>
        <end position="28"/>
    </location>
</feature>
<comment type="caution">
    <text evidence="3">The sequence shown here is derived from an EMBL/GenBank/DDBJ whole genome shotgun (WGS) entry which is preliminary data.</text>
</comment>
<keyword evidence="4" id="KW-1185">Reference proteome</keyword>
<keyword evidence="1" id="KW-0175">Coiled coil</keyword>
<dbReference type="EMBL" id="CAXAMN010000161">
    <property type="protein sequence ID" value="CAK8986728.1"/>
    <property type="molecule type" value="Genomic_DNA"/>
</dbReference>
<feature type="non-terminal residue" evidence="3">
    <location>
        <position position="1"/>
    </location>
</feature>
<evidence type="ECO:0000313" key="3">
    <source>
        <dbReference type="EMBL" id="CAK8986729.1"/>
    </source>
</evidence>
<evidence type="ECO:0000256" key="1">
    <source>
        <dbReference type="SAM" id="Coils"/>
    </source>
</evidence>
<name>A0ABP0H927_9DINO</name>
<feature type="non-terminal residue" evidence="3">
    <location>
        <position position="55"/>
    </location>
</feature>
<proteinExistence type="predicted"/>
<reference evidence="3 4" key="1">
    <citation type="submission" date="2024-02" db="EMBL/GenBank/DDBJ databases">
        <authorList>
            <person name="Chen Y."/>
            <person name="Shah S."/>
            <person name="Dougan E. K."/>
            <person name="Thang M."/>
            <person name="Chan C."/>
        </authorList>
    </citation>
    <scope>NUCLEOTIDE SEQUENCE [LARGE SCALE GENOMIC DNA]</scope>
</reference>
<sequence length="55" mass="6304">AKRLLGNLRTQLNALDELRAELTAMKATGNHEGVLPIEPMTKDKFEAWQSHWMEL</sequence>
<gene>
    <name evidence="2" type="ORF">CCMP2556_LOCUS603</name>
    <name evidence="3" type="ORF">CCMP2556_LOCUS604</name>
</gene>
<evidence type="ECO:0000313" key="2">
    <source>
        <dbReference type="EMBL" id="CAK8986728.1"/>
    </source>
</evidence>
<evidence type="ECO:0000313" key="4">
    <source>
        <dbReference type="Proteomes" id="UP001642484"/>
    </source>
</evidence>
<accession>A0ABP0H927</accession>
<dbReference type="Proteomes" id="UP001642484">
    <property type="component" value="Unassembled WGS sequence"/>
</dbReference>
<protein>
    <submittedName>
        <fullName evidence="3">Uncharacterized protein</fullName>
    </submittedName>
</protein>